<feature type="signal peptide" evidence="2">
    <location>
        <begin position="1"/>
        <end position="19"/>
    </location>
</feature>
<dbReference type="InterPro" id="IPR056009">
    <property type="entry name" value="DUF7587"/>
</dbReference>
<evidence type="ECO:0000313" key="4">
    <source>
        <dbReference type="EMBL" id="KAJ8038641.1"/>
    </source>
</evidence>
<accession>A0A9Q1HAX2</accession>
<dbReference type="AlphaFoldDB" id="A0A9Q1HAX2"/>
<dbReference type="OrthoDB" id="6159855at2759"/>
<sequence>MGKVIHLIFLAVCLVRAHGCSSTSSGTCTTPCKISECESGSCVNAGSEGIRSCPLTDYDDFRKKRAIPRYVYRVLRSDEDPANGLSPKDPTQTRSVQSHVGCGSRSGYTSQYISTSASRDAAIRWANLGGNTAGVIVRIDTFQIDSSRLIDLTDGGDGENLTGVTAINAAICYQEVLIEGFVPAAAITRVPRTRSTTGCQCRSP</sequence>
<keyword evidence="5" id="KW-1185">Reference proteome</keyword>
<dbReference type="Proteomes" id="UP001152320">
    <property type="component" value="Chromosome 7"/>
</dbReference>
<evidence type="ECO:0000259" key="3">
    <source>
        <dbReference type="Pfam" id="PF24494"/>
    </source>
</evidence>
<comment type="caution">
    <text evidence="4">The sequence shown here is derived from an EMBL/GenBank/DDBJ whole genome shotgun (WGS) entry which is preliminary data.</text>
</comment>
<evidence type="ECO:0000313" key="5">
    <source>
        <dbReference type="Proteomes" id="UP001152320"/>
    </source>
</evidence>
<gene>
    <name evidence="4" type="ORF">HOLleu_16122</name>
</gene>
<evidence type="ECO:0000256" key="2">
    <source>
        <dbReference type="SAM" id="SignalP"/>
    </source>
</evidence>
<feature type="compositionally biased region" description="Polar residues" evidence="1">
    <location>
        <begin position="89"/>
        <end position="98"/>
    </location>
</feature>
<keyword evidence="2" id="KW-0732">Signal</keyword>
<protein>
    <recommendedName>
        <fullName evidence="3">DUF7587 domain-containing protein</fullName>
    </recommendedName>
</protein>
<feature type="chain" id="PRO_5040500755" description="DUF7587 domain-containing protein" evidence="2">
    <location>
        <begin position="20"/>
        <end position="204"/>
    </location>
</feature>
<feature type="domain" description="DUF7587" evidence="3">
    <location>
        <begin position="92"/>
        <end position="188"/>
    </location>
</feature>
<proteinExistence type="predicted"/>
<reference evidence="4" key="1">
    <citation type="submission" date="2021-10" db="EMBL/GenBank/DDBJ databases">
        <title>Tropical sea cucumber genome reveals ecological adaptation and Cuvierian tubules defense mechanism.</title>
        <authorList>
            <person name="Chen T."/>
        </authorList>
    </citation>
    <scope>NUCLEOTIDE SEQUENCE</scope>
    <source>
        <strain evidence="4">Nanhai2018</strain>
        <tissue evidence="4">Muscle</tissue>
    </source>
</reference>
<dbReference type="EMBL" id="JAIZAY010000007">
    <property type="protein sequence ID" value="KAJ8038641.1"/>
    <property type="molecule type" value="Genomic_DNA"/>
</dbReference>
<evidence type="ECO:0000256" key="1">
    <source>
        <dbReference type="SAM" id="MobiDB-lite"/>
    </source>
</evidence>
<organism evidence="4 5">
    <name type="scientific">Holothuria leucospilota</name>
    <name type="common">Black long sea cucumber</name>
    <name type="synonym">Mertensiothuria leucospilota</name>
    <dbReference type="NCBI Taxonomy" id="206669"/>
    <lineage>
        <taxon>Eukaryota</taxon>
        <taxon>Metazoa</taxon>
        <taxon>Echinodermata</taxon>
        <taxon>Eleutherozoa</taxon>
        <taxon>Echinozoa</taxon>
        <taxon>Holothuroidea</taxon>
        <taxon>Aspidochirotacea</taxon>
        <taxon>Aspidochirotida</taxon>
        <taxon>Holothuriidae</taxon>
        <taxon>Holothuria</taxon>
    </lineage>
</organism>
<name>A0A9Q1HAX2_HOLLE</name>
<dbReference type="Pfam" id="PF24494">
    <property type="entry name" value="DUF7587"/>
    <property type="match status" value="1"/>
</dbReference>
<feature type="region of interest" description="Disordered" evidence="1">
    <location>
        <begin position="81"/>
        <end position="102"/>
    </location>
</feature>